<feature type="domain" description="Oxidoreductase FAD/NAD(P)-binding" evidence="10">
    <location>
        <begin position="81"/>
        <end position="195"/>
    </location>
</feature>
<evidence type="ECO:0000313" key="11">
    <source>
        <dbReference type="EMBL" id="GBG72995.1"/>
    </source>
</evidence>
<dbReference type="InterPro" id="IPR001709">
    <property type="entry name" value="Flavoprot_Pyr_Nucl_cyt_Rdtase"/>
</dbReference>
<dbReference type="PRINTS" id="PR00371">
    <property type="entry name" value="FPNCR"/>
</dbReference>
<keyword evidence="8" id="KW-0560">Oxidoreductase</keyword>
<reference evidence="11 12" key="1">
    <citation type="journal article" date="2018" name="Cell">
        <title>The Chara Genome: Secondary Complexity and Implications for Plant Terrestrialization.</title>
        <authorList>
            <person name="Nishiyama T."/>
            <person name="Sakayama H."/>
            <person name="Vries J.D."/>
            <person name="Buschmann H."/>
            <person name="Saint-Marcoux D."/>
            <person name="Ullrich K.K."/>
            <person name="Haas F.B."/>
            <person name="Vanderstraeten L."/>
            <person name="Becker D."/>
            <person name="Lang D."/>
            <person name="Vosolsobe S."/>
            <person name="Rombauts S."/>
            <person name="Wilhelmsson P.K.I."/>
            <person name="Janitza P."/>
            <person name="Kern R."/>
            <person name="Heyl A."/>
            <person name="Rumpler F."/>
            <person name="Villalobos L.I.A.C."/>
            <person name="Clay J.M."/>
            <person name="Skokan R."/>
            <person name="Toyoda A."/>
            <person name="Suzuki Y."/>
            <person name="Kagoshima H."/>
            <person name="Schijlen E."/>
            <person name="Tajeshwar N."/>
            <person name="Catarino B."/>
            <person name="Hetherington A.J."/>
            <person name="Saltykova A."/>
            <person name="Bonnot C."/>
            <person name="Breuninger H."/>
            <person name="Symeonidi A."/>
            <person name="Radhakrishnan G.V."/>
            <person name="Van Nieuwerburgh F."/>
            <person name="Deforce D."/>
            <person name="Chang C."/>
            <person name="Karol K.G."/>
            <person name="Hedrich R."/>
            <person name="Ulvskov P."/>
            <person name="Glockner G."/>
            <person name="Delwiche C.F."/>
            <person name="Petrasek J."/>
            <person name="Van de Peer Y."/>
            <person name="Friml J."/>
            <person name="Beilby M."/>
            <person name="Dolan L."/>
            <person name="Kohara Y."/>
            <person name="Sugano S."/>
            <person name="Fujiyama A."/>
            <person name="Delaux P.-M."/>
            <person name="Quint M."/>
            <person name="TheiBen G."/>
            <person name="Hagemann M."/>
            <person name="Harholt J."/>
            <person name="Dunand C."/>
            <person name="Zachgo S."/>
            <person name="Langdale J."/>
            <person name="Maumus F."/>
            <person name="Straeten D.V.D."/>
            <person name="Gould S.B."/>
            <person name="Rensing S.A."/>
        </authorList>
    </citation>
    <scope>NUCLEOTIDE SEQUENCE [LARGE SCALE GENOMIC DNA]</scope>
    <source>
        <strain evidence="11 12">S276</strain>
    </source>
</reference>
<evidence type="ECO:0000256" key="8">
    <source>
        <dbReference type="ARBA" id="ARBA00023002"/>
    </source>
</evidence>
<dbReference type="CDD" id="cd06208">
    <property type="entry name" value="CYPOR_like_FNR"/>
    <property type="match status" value="1"/>
</dbReference>
<evidence type="ECO:0000256" key="3">
    <source>
        <dbReference type="ARBA" id="ARBA00013223"/>
    </source>
</evidence>
<keyword evidence="12" id="KW-1185">Reference proteome</keyword>
<dbReference type="GO" id="GO:0004324">
    <property type="term" value="F:ferredoxin-NADP+ reductase activity"/>
    <property type="evidence" value="ECO:0007669"/>
    <property type="project" value="UniProtKB-EC"/>
</dbReference>
<keyword evidence="7" id="KW-0813">Transport</keyword>
<dbReference type="InterPro" id="IPR017938">
    <property type="entry name" value="Riboflavin_synthase-like_b-brl"/>
</dbReference>
<evidence type="ECO:0000259" key="10">
    <source>
        <dbReference type="Pfam" id="PF00175"/>
    </source>
</evidence>
<dbReference type="PANTHER" id="PTHR43314">
    <property type="match status" value="1"/>
</dbReference>
<dbReference type="Pfam" id="PF00175">
    <property type="entry name" value="NAD_binding_1"/>
    <property type="match status" value="1"/>
</dbReference>
<dbReference type="EMBL" id="BFEA01000175">
    <property type="protein sequence ID" value="GBG72995.1"/>
    <property type="molecule type" value="Genomic_DNA"/>
</dbReference>
<protein>
    <recommendedName>
        <fullName evidence="3">ferredoxin--NADP(+) reductase</fullName>
        <ecNumber evidence="3">1.18.1.2</ecNumber>
    </recommendedName>
</protein>
<dbReference type="AlphaFoldDB" id="A0A388KSE3"/>
<dbReference type="Gene3D" id="3.40.50.80">
    <property type="entry name" value="Nucleotide-binding domain of ferredoxin-NADP reductase (FNR) module"/>
    <property type="match status" value="1"/>
</dbReference>
<dbReference type="OMA" id="SYDFSQT"/>
<dbReference type="SUPFAM" id="SSF63380">
    <property type="entry name" value="Riboflavin synthase domain-like"/>
    <property type="match status" value="1"/>
</dbReference>
<keyword evidence="7" id="KW-0249">Electron transport</keyword>
<comment type="similarity">
    <text evidence="2">Belongs to the ferredoxin--NADP reductase type 1 family.</text>
</comment>
<dbReference type="InterPro" id="IPR015701">
    <property type="entry name" value="FNR"/>
</dbReference>
<dbReference type="Gene3D" id="2.40.30.10">
    <property type="entry name" value="Translation factors"/>
    <property type="match status" value="1"/>
</dbReference>
<evidence type="ECO:0000256" key="9">
    <source>
        <dbReference type="ARBA" id="ARBA00047776"/>
    </source>
</evidence>
<proteinExistence type="inferred from homology"/>
<accession>A0A388KSE3</accession>
<name>A0A388KSE3_CHABU</name>
<comment type="caution">
    <text evidence="11">The sequence shown here is derived from an EMBL/GenBank/DDBJ whole genome shotgun (WGS) entry which is preliminary data.</text>
</comment>
<evidence type="ECO:0000256" key="2">
    <source>
        <dbReference type="ARBA" id="ARBA00008312"/>
    </source>
</evidence>
<dbReference type="STRING" id="69332.A0A388KSE3"/>
<dbReference type="SUPFAM" id="SSF52343">
    <property type="entry name" value="Ferredoxin reductase-like, C-terminal NADP-linked domain"/>
    <property type="match status" value="1"/>
</dbReference>
<evidence type="ECO:0000256" key="5">
    <source>
        <dbReference type="ARBA" id="ARBA00022827"/>
    </source>
</evidence>
<dbReference type="FunFam" id="3.40.50.80:FF:000008">
    <property type="entry name" value="Ferredoxin--NADP reductase, chloroplastic"/>
    <property type="match status" value="1"/>
</dbReference>
<keyword evidence="6" id="KW-0521">NADP</keyword>
<dbReference type="InterPro" id="IPR001433">
    <property type="entry name" value="OxRdtase_FAD/NAD-bd"/>
</dbReference>
<comment type="catalytic activity">
    <reaction evidence="9">
        <text>2 reduced [2Fe-2S]-[ferredoxin] + NADP(+) + H(+) = 2 oxidized [2Fe-2S]-[ferredoxin] + NADPH</text>
        <dbReference type="Rhea" id="RHEA:20125"/>
        <dbReference type="Rhea" id="RHEA-COMP:10000"/>
        <dbReference type="Rhea" id="RHEA-COMP:10001"/>
        <dbReference type="ChEBI" id="CHEBI:15378"/>
        <dbReference type="ChEBI" id="CHEBI:33737"/>
        <dbReference type="ChEBI" id="CHEBI:33738"/>
        <dbReference type="ChEBI" id="CHEBI:57783"/>
        <dbReference type="ChEBI" id="CHEBI:58349"/>
        <dbReference type="EC" id="1.18.1.2"/>
    </reaction>
</comment>
<evidence type="ECO:0000256" key="7">
    <source>
        <dbReference type="ARBA" id="ARBA00022982"/>
    </source>
</evidence>
<keyword evidence="5" id="KW-0274">FAD</keyword>
<dbReference type="Gramene" id="GBG72995">
    <property type="protein sequence ID" value="GBG72995"/>
    <property type="gene ID" value="CBR_g12714"/>
</dbReference>
<dbReference type="InterPro" id="IPR039261">
    <property type="entry name" value="FNR_nucleotide-bd"/>
</dbReference>
<sequence length="228" mass="26134">MGGSTIDRCWFQRSAEMEGGRSARVSLCVKRLVYLNDKGEEVKGVCSNYLCDLKPGNDVAITGPVGKEMLMPKDPNATVIMLGTGTGIAPFRGFLWRMFFEKHDDYKFNGLAWLFLGVPTSSSLLYREEFEKMKEKAPDNFRLDFAVSREQSNAKGEKMYIQTRMAEYADELWELLKKPNTFTYMCGLRGMEKGIDDIMTSLAAKDGIDWAEYKKELKKDERWNVETY</sequence>
<evidence type="ECO:0000256" key="4">
    <source>
        <dbReference type="ARBA" id="ARBA00022630"/>
    </source>
</evidence>
<evidence type="ECO:0000313" key="12">
    <source>
        <dbReference type="Proteomes" id="UP000265515"/>
    </source>
</evidence>
<dbReference type="EC" id="1.18.1.2" evidence="3"/>
<keyword evidence="4" id="KW-0285">Flavoprotein</keyword>
<evidence type="ECO:0000256" key="1">
    <source>
        <dbReference type="ARBA" id="ARBA00001974"/>
    </source>
</evidence>
<comment type="cofactor">
    <cofactor evidence="1">
        <name>FAD</name>
        <dbReference type="ChEBI" id="CHEBI:57692"/>
    </cofactor>
</comment>
<evidence type="ECO:0000256" key="6">
    <source>
        <dbReference type="ARBA" id="ARBA00022857"/>
    </source>
</evidence>
<organism evidence="11 12">
    <name type="scientific">Chara braunii</name>
    <name type="common">Braun's stonewort</name>
    <dbReference type="NCBI Taxonomy" id="69332"/>
    <lineage>
        <taxon>Eukaryota</taxon>
        <taxon>Viridiplantae</taxon>
        <taxon>Streptophyta</taxon>
        <taxon>Charophyceae</taxon>
        <taxon>Charales</taxon>
        <taxon>Characeae</taxon>
        <taxon>Chara</taxon>
    </lineage>
</organism>
<gene>
    <name evidence="11" type="ORF">CBR_g12714</name>
</gene>
<dbReference type="Proteomes" id="UP000265515">
    <property type="component" value="Unassembled WGS sequence"/>
</dbReference>
<dbReference type="OrthoDB" id="1688044at2759"/>